<dbReference type="InterPro" id="IPR001270">
    <property type="entry name" value="ClpA/B"/>
</dbReference>
<dbReference type="InterPro" id="IPR028299">
    <property type="entry name" value="ClpA/B_CS2"/>
</dbReference>
<dbReference type="GO" id="GO:0005524">
    <property type="term" value="F:ATP binding"/>
    <property type="evidence" value="ECO:0007669"/>
    <property type="project" value="UniProtKB-KW"/>
</dbReference>
<evidence type="ECO:0000256" key="2">
    <source>
        <dbReference type="ARBA" id="ARBA00022840"/>
    </source>
</evidence>
<evidence type="ECO:0000256" key="4">
    <source>
        <dbReference type="SAM" id="Coils"/>
    </source>
</evidence>
<dbReference type="GO" id="GO:0005737">
    <property type="term" value="C:cytoplasm"/>
    <property type="evidence" value="ECO:0007669"/>
    <property type="project" value="TreeGrafter"/>
</dbReference>
<dbReference type="InterPro" id="IPR001943">
    <property type="entry name" value="UVR_dom"/>
</dbReference>
<evidence type="ECO:0000256" key="1">
    <source>
        <dbReference type="ARBA" id="ARBA00022741"/>
    </source>
</evidence>
<gene>
    <name evidence="6" type="ORF">EVA_17452</name>
</gene>
<dbReference type="Pfam" id="PF07724">
    <property type="entry name" value="AAA_2"/>
    <property type="match status" value="1"/>
</dbReference>
<dbReference type="CDD" id="cd19499">
    <property type="entry name" value="RecA-like_ClpB_Hsp104-like"/>
    <property type="match status" value="1"/>
</dbReference>
<keyword evidence="4" id="KW-0175">Coiled coil</keyword>
<protein>
    <submittedName>
        <fullName evidence="6">ATPase</fullName>
    </submittedName>
</protein>
<evidence type="ECO:0000259" key="5">
    <source>
        <dbReference type="PROSITE" id="PS50151"/>
    </source>
</evidence>
<comment type="caution">
    <text evidence="6">The sequence shown here is derived from an EMBL/GenBank/DDBJ whole genome shotgun (WGS) entry which is preliminary data.</text>
</comment>
<keyword evidence="1" id="KW-0547">Nucleotide-binding</keyword>
<dbReference type="SUPFAM" id="SSF52540">
    <property type="entry name" value="P-loop containing nucleoside triphosphate hydrolases"/>
    <property type="match status" value="1"/>
</dbReference>
<dbReference type="InterPro" id="IPR003959">
    <property type="entry name" value="ATPase_AAA_core"/>
</dbReference>
<proteinExistence type="predicted"/>
<dbReference type="Pfam" id="PF02151">
    <property type="entry name" value="UVR"/>
    <property type="match status" value="1"/>
</dbReference>
<dbReference type="AlphaFoldDB" id="J9FHR2"/>
<evidence type="ECO:0000256" key="3">
    <source>
        <dbReference type="ARBA" id="ARBA00023186"/>
    </source>
</evidence>
<keyword evidence="2" id="KW-0067">ATP-binding</keyword>
<dbReference type="GO" id="GO:0034605">
    <property type="term" value="P:cellular response to heat"/>
    <property type="evidence" value="ECO:0007669"/>
    <property type="project" value="TreeGrafter"/>
</dbReference>
<evidence type="ECO:0000313" key="6">
    <source>
        <dbReference type="EMBL" id="EJW94441.1"/>
    </source>
</evidence>
<dbReference type="Gene3D" id="3.40.50.300">
    <property type="entry name" value="P-loop containing nucleotide triphosphate hydrolases"/>
    <property type="match status" value="1"/>
</dbReference>
<feature type="non-terminal residue" evidence="6">
    <location>
        <position position="1"/>
    </location>
</feature>
<dbReference type="PANTHER" id="PTHR11638">
    <property type="entry name" value="ATP-DEPENDENT CLP PROTEASE"/>
    <property type="match status" value="1"/>
</dbReference>
<feature type="coiled-coil region" evidence="4">
    <location>
        <begin position="16"/>
        <end position="62"/>
    </location>
</feature>
<feature type="non-terminal residue" evidence="6">
    <location>
        <position position="213"/>
    </location>
</feature>
<dbReference type="PROSITE" id="PS50151">
    <property type="entry name" value="UVR"/>
    <property type="match status" value="1"/>
</dbReference>
<dbReference type="PRINTS" id="PR00300">
    <property type="entry name" value="CLPPROTEASEA"/>
</dbReference>
<dbReference type="GO" id="GO:0016887">
    <property type="term" value="F:ATP hydrolysis activity"/>
    <property type="evidence" value="ECO:0007669"/>
    <property type="project" value="InterPro"/>
</dbReference>
<reference evidence="6" key="1">
    <citation type="journal article" date="2012" name="PLoS ONE">
        <title>Gene sets for utilization of primary and secondary nutrition supplies in the distal gut of endangered iberian lynx.</title>
        <authorList>
            <person name="Alcaide M."/>
            <person name="Messina E."/>
            <person name="Richter M."/>
            <person name="Bargiela R."/>
            <person name="Peplies J."/>
            <person name="Huws S.A."/>
            <person name="Newbold C.J."/>
            <person name="Golyshin P.N."/>
            <person name="Simon M.A."/>
            <person name="Lopez G."/>
            <person name="Yakimov M.M."/>
            <person name="Ferrer M."/>
        </authorList>
    </citation>
    <scope>NUCLEOTIDE SEQUENCE</scope>
</reference>
<keyword evidence="3" id="KW-0143">Chaperone</keyword>
<name>J9FHR2_9ZZZZ</name>
<dbReference type="InterPro" id="IPR027417">
    <property type="entry name" value="P-loop_NTPase"/>
</dbReference>
<dbReference type="PANTHER" id="PTHR11638:SF18">
    <property type="entry name" value="HEAT SHOCK PROTEIN 104"/>
    <property type="match status" value="1"/>
</dbReference>
<organism evidence="6">
    <name type="scientific">gut metagenome</name>
    <dbReference type="NCBI Taxonomy" id="749906"/>
    <lineage>
        <taxon>unclassified sequences</taxon>
        <taxon>metagenomes</taxon>
        <taxon>organismal metagenomes</taxon>
    </lineage>
</organism>
<sequence>AGSRVHLININVPKEIEEQELKIQDARTAKAEAVKSQNFELAASYRDRENELSEELVQMKADWEAGLNECRQVVKEEDVADTISLMSGIPVQRMAQAESSKLAGMKDVLQTKVIAQDYAVEKLTKAILRSRIGLKDPNRPIGTFLFLGPTGVGKTYLAQQLAKYMFGSMDALIRIDMSEYMEKFAVSRLVGAPPGYVGYNEGGQLTEKVRRKP</sequence>
<dbReference type="InterPro" id="IPR050130">
    <property type="entry name" value="ClpA_ClpB"/>
</dbReference>
<accession>J9FHR2</accession>
<dbReference type="Gene3D" id="4.10.860.10">
    <property type="entry name" value="UVR domain"/>
    <property type="match status" value="1"/>
</dbReference>
<dbReference type="PROSITE" id="PS00871">
    <property type="entry name" value="CLPAB_2"/>
    <property type="match status" value="1"/>
</dbReference>
<dbReference type="EMBL" id="AMCI01006373">
    <property type="protein sequence ID" value="EJW94441.1"/>
    <property type="molecule type" value="Genomic_DNA"/>
</dbReference>
<feature type="domain" description="UVR" evidence="5">
    <location>
        <begin position="20"/>
        <end position="55"/>
    </location>
</feature>